<sequence length="91" mass="10351">MSRTRRPPHGRTDSSWTVRQVVPRTSWRVGRETCPACGDTVDLNGAHHQVELGRDRRPDRGEKLTYERRLLSFCDGPCATEWLDGDDAADD</sequence>
<dbReference type="Proteomes" id="UP000198876">
    <property type="component" value="Unassembled WGS sequence"/>
</dbReference>
<keyword evidence="2" id="KW-1185">Reference proteome</keyword>
<organism evidence="1 2">
    <name type="scientific">Halopelagius inordinatus</name>
    <dbReference type="NCBI Taxonomy" id="553467"/>
    <lineage>
        <taxon>Archaea</taxon>
        <taxon>Methanobacteriati</taxon>
        <taxon>Methanobacteriota</taxon>
        <taxon>Stenosarchaea group</taxon>
        <taxon>Halobacteria</taxon>
        <taxon>Halobacteriales</taxon>
        <taxon>Haloferacaceae</taxon>
    </lineage>
</organism>
<dbReference type="EMBL" id="FOOQ01000004">
    <property type="protein sequence ID" value="SFG79466.1"/>
    <property type="molecule type" value="Genomic_DNA"/>
</dbReference>
<dbReference type="RefSeq" id="WP_092893339.1">
    <property type="nucleotide sequence ID" value="NZ_FOOQ01000004.1"/>
</dbReference>
<evidence type="ECO:0000313" key="2">
    <source>
        <dbReference type="Proteomes" id="UP000198876"/>
    </source>
</evidence>
<evidence type="ECO:0000313" key="1">
    <source>
        <dbReference type="EMBL" id="SFG79466.1"/>
    </source>
</evidence>
<reference evidence="2" key="1">
    <citation type="submission" date="2016-10" db="EMBL/GenBank/DDBJ databases">
        <authorList>
            <person name="Varghese N."/>
            <person name="Submissions S."/>
        </authorList>
    </citation>
    <scope>NUCLEOTIDE SEQUENCE [LARGE SCALE GENOMIC DNA]</scope>
    <source>
        <strain evidence="2">CGMCC 1.7739</strain>
    </source>
</reference>
<name>A0A1I2UWZ6_9EURY</name>
<dbReference type="AlphaFoldDB" id="A0A1I2UWZ6"/>
<protein>
    <recommendedName>
        <fullName evidence="3">Small CPxCG-related zinc finger protein</fullName>
    </recommendedName>
</protein>
<dbReference type="STRING" id="553467.SAMN04488063_2967"/>
<dbReference type="OrthoDB" id="335678at2157"/>
<gene>
    <name evidence="1" type="ORF">SAMN04488063_2967</name>
</gene>
<evidence type="ECO:0008006" key="3">
    <source>
        <dbReference type="Google" id="ProtNLM"/>
    </source>
</evidence>
<accession>A0A1I2UWZ6</accession>
<proteinExistence type="predicted"/>